<comment type="pathway">
    <text evidence="2 10">Cofactor biosynthesis; NAD(+) biosynthesis; deamido-NAD(+) from nicotinate D-ribonucleotide: step 1/1.</text>
</comment>
<sequence>MTQSIVLYGGQFNPIHTAHLIVASEVNFQIKPEKFVFLPSHMSPLKKHDDYLSGEHRVNMIKGAIETLGFGEIWLDELERKGQSYTYDTVNDIVKRYPQAQVFFVIGTDQYNQLDKWYMIDALKSKITFIVVNREKETQKVERGMKAINIPRIDISSTSIRERVKNNQNIQMLVPQTVESYIREEGLYENRES</sequence>
<evidence type="ECO:0000256" key="5">
    <source>
        <dbReference type="ARBA" id="ARBA00022695"/>
    </source>
</evidence>
<protein>
    <recommendedName>
        <fullName evidence="10">Probable nicotinate-nucleotide adenylyltransferase</fullName>
        <ecNumber evidence="10">2.7.7.18</ecNumber>
    </recommendedName>
    <alternativeName>
        <fullName evidence="10">Deamido-NAD(+) diphosphorylase</fullName>
    </alternativeName>
    <alternativeName>
        <fullName evidence="10">Deamido-NAD(+) pyrophosphorylase</fullName>
    </alternativeName>
    <alternativeName>
        <fullName evidence="10">Nicotinate mononucleotide adenylyltransferase</fullName>
        <shortName evidence="10">NaMN adenylyltransferase</shortName>
    </alternativeName>
</protein>
<comment type="similarity">
    <text evidence="10">Belongs to the NadD family.</text>
</comment>
<keyword evidence="5 10" id="KW-0548">Nucleotidyltransferase</keyword>
<keyword evidence="4 10" id="KW-0808">Transferase</keyword>
<dbReference type="EMBL" id="CP128355">
    <property type="protein sequence ID" value="XAF70218.1"/>
    <property type="molecule type" value="Genomic_DNA"/>
</dbReference>
<dbReference type="PANTHER" id="PTHR39321">
    <property type="entry name" value="NICOTINATE-NUCLEOTIDE ADENYLYLTRANSFERASE-RELATED"/>
    <property type="match status" value="1"/>
</dbReference>
<evidence type="ECO:0000259" key="11">
    <source>
        <dbReference type="Pfam" id="PF01467"/>
    </source>
</evidence>
<dbReference type="PANTHER" id="PTHR39321:SF3">
    <property type="entry name" value="PHOSPHOPANTETHEINE ADENYLYLTRANSFERASE"/>
    <property type="match status" value="1"/>
</dbReference>
<keyword evidence="3 10" id="KW-0662">Pyridine nucleotide biosynthesis</keyword>
<dbReference type="NCBIfam" id="NF000840">
    <property type="entry name" value="PRK00071.1-3"/>
    <property type="match status" value="1"/>
</dbReference>
<dbReference type="CDD" id="cd02165">
    <property type="entry name" value="NMNAT"/>
    <property type="match status" value="1"/>
</dbReference>
<evidence type="ECO:0000256" key="7">
    <source>
        <dbReference type="ARBA" id="ARBA00022840"/>
    </source>
</evidence>
<organism evidence="12 13">
    <name type="scientific">Staphylococcus hsinchuensis</name>
    <dbReference type="NCBI Taxonomy" id="3051183"/>
    <lineage>
        <taxon>Bacteria</taxon>
        <taxon>Bacillati</taxon>
        <taxon>Bacillota</taxon>
        <taxon>Bacilli</taxon>
        <taxon>Bacillales</taxon>
        <taxon>Staphylococcaceae</taxon>
        <taxon>Staphylococcus</taxon>
    </lineage>
</organism>
<name>A0ABZ3EC17_9STAP</name>
<evidence type="ECO:0000313" key="12">
    <source>
        <dbReference type="EMBL" id="XAF70218.1"/>
    </source>
</evidence>
<gene>
    <name evidence="10 12" type="primary">nadD</name>
    <name evidence="12" type="ORF">QQM35_09095</name>
</gene>
<dbReference type="EC" id="2.7.7.18" evidence="10"/>
<evidence type="ECO:0000256" key="6">
    <source>
        <dbReference type="ARBA" id="ARBA00022741"/>
    </source>
</evidence>
<dbReference type="InterPro" id="IPR014729">
    <property type="entry name" value="Rossmann-like_a/b/a_fold"/>
</dbReference>
<dbReference type="Proteomes" id="UP001436297">
    <property type="component" value="Chromosome"/>
</dbReference>
<keyword evidence="7 10" id="KW-0067">ATP-binding</keyword>
<dbReference type="HAMAP" id="MF_00244">
    <property type="entry name" value="NaMN_adenylyltr"/>
    <property type="match status" value="1"/>
</dbReference>
<comment type="function">
    <text evidence="1 10">Catalyzes the reversible adenylation of nicotinate mononucleotide (NaMN) to nicotinic acid adenine dinucleotide (NaAD).</text>
</comment>
<dbReference type="Gene3D" id="3.40.50.620">
    <property type="entry name" value="HUPs"/>
    <property type="match status" value="1"/>
</dbReference>
<reference evidence="12 13" key="1">
    <citation type="journal article" date="2024" name="Pathogens">
        <title>Staphylococcus hsinchuensis sp. nov., Isolated from Soymilk.</title>
        <authorList>
            <person name="Wang Y.T."/>
            <person name="Lin Y.C."/>
            <person name="Hsieh Y.H."/>
            <person name="Lin Y.T."/>
            <person name="Hamada M."/>
            <person name="Chen C.C."/>
            <person name="Liou J.S."/>
            <person name="Lee A.Y."/>
            <person name="Zhang W.L."/>
            <person name="Chen Y.T."/>
            <person name="Huang C.H."/>
        </authorList>
    </citation>
    <scope>NUCLEOTIDE SEQUENCE [LARGE SCALE GENOMIC DNA]</scope>
    <source>
        <strain evidence="12 13">H164</strain>
    </source>
</reference>
<evidence type="ECO:0000256" key="8">
    <source>
        <dbReference type="ARBA" id="ARBA00023027"/>
    </source>
</evidence>
<dbReference type="Pfam" id="PF01467">
    <property type="entry name" value="CTP_transf_like"/>
    <property type="match status" value="1"/>
</dbReference>
<evidence type="ECO:0000256" key="4">
    <source>
        <dbReference type="ARBA" id="ARBA00022679"/>
    </source>
</evidence>
<keyword evidence="13" id="KW-1185">Reference proteome</keyword>
<evidence type="ECO:0000313" key="13">
    <source>
        <dbReference type="Proteomes" id="UP001436297"/>
    </source>
</evidence>
<keyword evidence="6 10" id="KW-0547">Nucleotide-binding</keyword>
<dbReference type="InterPro" id="IPR005248">
    <property type="entry name" value="NadD/NMNAT"/>
</dbReference>
<evidence type="ECO:0000256" key="3">
    <source>
        <dbReference type="ARBA" id="ARBA00022642"/>
    </source>
</evidence>
<evidence type="ECO:0000256" key="9">
    <source>
        <dbReference type="ARBA" id="ARBA00048721"/>
    </source>
</evidence>
<dbReference type="SUPFAM" id="SSF52374">
    <property type="entry name" value="Nucleotidylyl transferase"/>
    <property type="match status" value="1"/>
</dbReference>
<proteinExistence type="inferred from homology"/>
<dbReference type="InterPro" id="IPR004821">
    <property type="entry name" value="Cyt_trans-like"/>
</dbReference>
<accession>A0ABZ3EC17</accession>
<comment type="catalytic activity">
    <reaction evidence="9 10">
        <text>nicotinate beta-D-ribonucleotide + ATP + H(+) = deamido-NAD(+) + diphosphate</text>
        <dbReference type="Rhea" id="RHEA:22860"/>
        <dbReference type="ChEBI" id="CHEBI:15378"/>
        <dbReference type="ChEBI" id="CHEBI:30616"/>
        <dbReference type="ChEBI" id="CHEBI:33019"/>
        <dbReference type="ChEBI" id="CHEBI:57502"/>
        <dbReference type="ChEBI" id="CHEBI:58437"/>
        <dbReference type="EC" id="2.7.7.18"/>
    </reaction>
</comment>
<evidence type="ECO:0000256" key="2">
    <source>
        <dbReference type="ARBA" id="ARBA00005019"/>
    </source>
</evidence>
<keyword evidence="8 10" id="KW-0520">NAD</keyword>
<dbReference type="NCBIfam" id="TIGR00482">
    <property type="entry name" value="nicotinate (nicotinamide) nucleotide adenylyltransferase"/>
    <property type="match status" value="1"/>
</dbReference>
<feature type="domain" description="Cytidyltransferase-like" evidence="11">
    <location>
        <begin position="7"/>
        <end position="163"/>
    </location>
</feature>
<dbReference type="GO" id="GO:0016779">
    <property type="term" value="F:nucleotidyltransferase activity"/>
    <property type="evidence" value="ECO:0007669"/>
    <property type="project" value="UniProtKB-KW"/>
</dbReference>
<dbReference type="RefSeq" id="WP_251520364.1">
    <property type="nucleotide sequence ID" value="NZ_CP128355.1"/>
</dbReference>
<evidence type="ECO:0000256" key="10">
    <source>
        <dbReference type="HAMAP-Rule" id="MF_00244"/>
    </source>
</evidence>
<evidence type="ECO:0000256" key="1">
    <source>
        <dbReference type="ARBA" id="ARBA00002324"/>
    </source>
</evidence>